<proteinExistence type="predicted"/>
<dbReference type="AlphaFoldDB" id="A0A4P6ZGT3"/>
<organism evidence="1 2">
    <name type="scientific">Chryseobacterium salivictor</name>
    <dbReference type="NCBI Taxonomy" id="2547600"/>
    <lineage>
        <taxon>Bacteria</taxon>
        <taxon>Pseudomonadati</taxon>
        <taxon>Bacteroidota</taxon>
        <taxon>Flavobacteriia</taxon>
        <taxon>Flavobacteriales</taxon>
        <taxon>Weeksellaceae</taxon>
        <taxon>Chryseobacterium group</taxon>
        <taxon>Chryseobacterium</taxon>
    </lineage>
</organism>
<dbReference type="RefSeq" id="WP_133440187.1">
    <property type="nucleotide sequence ID" value="NZ_CP037954.1"/>
</dbReference>
<keyword evidence="2" id="KW-1185">Reference proteome</keyword>
<accession>A0A4P6ZGT3</accession>
<name>A0A4P6ZGT3_9FLAO</name>
<evidence type="ECO:0000313" key="1">
    <source>
        <dbReference type="EMBL" id="QBO58792.1"/>
    </source>
</evidence>
<dbReference type="OrthoDB" id="1258927at2"/>
<sequence length="171" mass="20014">MKIKFPIQLTIFASLNLFSQTFHVFENENVKIELLKPAISLHDVKNFIPIIYCVTNKSNETLLIGKNGFNANTSIIYEEDKTMVEYKGRTGFDGYPVQVEDNECEEYFVKLGKHQSIEMQLGLHKFATFNFDFNEEKKYWLEVRSLHNEWTSTFDGCAKFIENEKNNGQEF</sequence>
<protein>
    <submittedName>
        <fullName evidence="1">Uncharacterized protein</fullName>
    </submittedName>
</protein>
<gene>
    <name evidence="1" type="ORF">NBC122_01984</name>
</gene>
<dbReference type="EMBL" id="CP037954">
    <property type="protein sequence ID" value="QBO58792.1"/>
    <property type="molecule type" value="Genomic_DNA"/>
</dbReference>
<dbReference type="Proteomes" id="UP000294419">
    <property type="component" value="Chromosome"/>
</dbReference>
<dbReference type="KEGG" id="csal:NBC122_01984"/>
<evidence type="ECO:0000313" key="2">
    <source>
        <dbReference type="Proteomes" id="UP000294419"/>
    </source>
</evidence>
<reference evidence="1 2" key="1">
    <citation type="submission" date="2019-03" db="EMBL/GenBank/DDBJ databases">
        <authorList>
            <person name="Kim H."/>
            <person name="Yu S.-M."/>
        </authorList>
    </citation>
    <scope>NUCLEOTIDE SEQUENCE [LARGE SCALE GENOMIC DNA]</scope>
    <source>
        <strain evidence="1 2">NBC122</strain>
    </source>
</reference>